<dbReference type="PANTHER" id="PTHR25462:SF291">
    <property type="entry name" value="E3 UBIQUITIN-PROTEIN LIGASE TRIM45"/>
    <property type="match status" value="1"/>
</dbReference>
<dbReference type="SMART" id="SM00502">
    <property type="entry name" value="BBC"/>
    <property type="match status" value="1"/>
</dbReference>
<dbReference type="Pfam" id="PF00531">
    <property type="entry name" value="Death"/>
    <property type="match status" value="1"/>
</dbReference>
<dbReference type="CDD" id="cd01670">
    <property type="entry name" value="Death"/>
    <property type="match status" value="1"/>
</dbReference>
<dbReference type="SUPFAM" id="SSF57850">
    <property type="entry name" value="RING/U-box"/>
    <property type="match status" value="1"/>
</dbReference>
<feature type="compositionally biased region" description="Polar residues" evidence="3">
    <location>
        <begin position="212"/>
        <end position="240"/>
    </location>
</feature>
<dbReference type="PANTHER" id="PTHR25462">
    <property type="entry name" value="BONUS, ISOFORM C-RELATED"/>
    <property type="match status" value="1"/>
</dbReference>
<dbReference type="Gene3D" id="2.60.40.10">
    <property type="entry name" value="Immunoglobulins"/>
    <property type="match status" value="1"/>
</dbReference>
<organism evidence="5">
    <name type="scientific">Amphimedon queenslandica</name>
    <name type="common">Sponge</name>
    <dbReference type="NCBI Taxonomy" id="400682"/>
    <lineage>
        <taxon>Eukaryota</taxon>
        <taxon>Metazoa</taxon>
        <taxon>Porifera</taxon>
        <taxon>Demospongiae</taxon>
        <taxon>Heteroscleromorpha</taxon>
        <taxon>Haplosclerida</taxon>
        <taxon>Niphatidae</taxon>
        <taxon>Amphimedon</taxon>
    </lineage>
</organism>
<name>A0A1X7ULN5_AMPQE</name>
<feature type="region of interest" description="Disordered" evidence="3">
    <location>
        <begin position="211"/>
        <end position="250"/>
    </location>
</feature>
<feature type="compositionally biased region" description="Basic and acidic residues" evidence="3">
    <location>
        <begin position="624"/>
        <end position="642"/>
    </location>
</feature>
<dbReference type="InParanoid" id="A0A1X7ULN5"/>
<evidence type="ECO:0000256" key="3">
    <source>
        <dbReference type="SAM" id="MobiDB-lite"/>
    </source>
</evidence>
<dbReference type="SUPFAM" id="SSF47986">
    <property type="entry name" value="DEATH domain"/>
    <property type="match status" value="1"/>
</dbReference>
<protein>
    <recommendedName>
        <fullName evidence="4">Death domain-containing protein</fullName>
    </recommendedName>
</protein>
<dbReference type="InterPro" id="IPR003649">
    <property type="entry name" value="Bbox_C"/>
</dbReference>
<feature type="compositionally biased region" description="Acidic residues" evidence="3">
    <location>
        <begin position="643"/>
        <end position="653"/>
    </location>
</feature>
<dbReference type="Gene3D" id="1.10.533.10">
    <property type="entry name" value="Death Domain, Fas"/>
    <property type="match status" value="1"/>
</dbReference>
<evidence type="ECO:0000313" key="5">
    <source>
        <dbReference type="EnsemblMetazoa" id="Aqu2.1.28668_001"/>
    </source>
</evidence>
<feature type="repeat" description="Filamin" evidence="1">
    <location>
        <begin position="1086"/>
        <end position="1127"/>
    </location>
</feature>
<dbReference type="InterPro" id="IPR017868">
    <property type="entry name" value="Filamin/ABP280_repeat-like"/>
</dbReference>
<dbReference type="EnsemblMetazoa" id="Aqu2.1.28668_001">
    <property type="protein sequence ID" value="Aqu2.1.28668_001"/>
    <property type="gene ID" value="Aqu2.1.28668"/>
</dbReference>
<sequence>MASNHTCLDIRDLIDVFDLLKRCSFQGTKWQELGLRLGLVKDTLEAIETKYRGDVNQCLTECLSHWLRRADSVDNRGGANLDSLSTALRSMNETAVAEKLKQQVLVNIFNNRYTVLSQSLCDSVAIAWLLYTERMLTQEAVSRVVSASPSIPNQREALLTAVKEAVQTDPNSLHTFANVLCTISTNVSLGQTILDDISKYFLTPEVDHDVLSQDNTSTPNEIKIPTDTQSGSTADTEVTNSSSQLLSSESSQVEVPVPKHLLENFKLIRGSYAKMFYNVCKILRRKLDVDDIKEFLSYYSTSLSRKIENCTDISSIIRHFKDECSLTDIALLHSVVEKMEITEAKEHIETYRTELKEFYKSISVSLCLEKRFGSVSHLQCETVTFIFDWKPEEHVLQDIKDILSKVSGKLLKIQFIEPHKSICVTCSFPFSDVGFTVLRMIENIHILMGQGLKELTIGNLTLWRRKDVREEELKEKVQGLLQSTEVISYIILEEAEYKLRDAISSKEKEVVALQQLLQEEPLYEELTVLRSQFNEIQKENEESSNKLSKMKNEYLRSLSSNTDSDHLKDKETVSILASSGFDIDSFTHDHLHCPSCGKYYDDPRTLPCLDSYCRECLEKEARKQREEKEREREREAREREESGQTEEEPHDLDESYLETLRNSYNLTPVSTKGSTNEYSEPLSNTFDCPQGCQCPTGISFDRDGDIDPIPPSNKFLGNMVKDVQLKNKVPAGKVLCGVCDGNVAVAVCNNYECANLPLCSDCLRYHKKTTKTKRHNIIYPETIGAKGNSNGSGDGGEGSLPPSWKDFERHSWLCDFHPTHPVDRYCYEHKQVICLECADLSDDNKGHRNCPRVKLIRDVVDEERTAVAEALGEIKGVQARIIKAINEIEIMKKSLTSNKNWTISTINEHCEELIADVESQRESLINQTKHLHDKIMAYLVEHQDVLKRISDILQRSIDFIGGSVNMAIPTEFMFLRESFHERLNYLKERYKNSHMLPSDVNDRIHLKLNDGIGADGALGYVFGAPFIENYTVESFPNPVYAQKSYSFKIQSRDICGTKVAGNLPMLEATICSVESLDPIQCFVKLNDEEGVYTVYFYPLRAGRHKVNVYCPQTQPLFVKGCPFYIDVRR</sequence>
<dbReference type="OrthoDB" id="6056825at2759"/>
<feature type="region of interest" description="Disordered" evidence="3">
    <location>
        <begin position="782"/>
        <end position="801"/>
    </location>
</feature>
<dbReference type="InterPro" id="IPR047153">
    <property type="entry name" value="TRIM45/56/19-like"/>
</dbReference>
<dbReference type="GO" id="GO:0007165">
    <property type="term" value="P:signal transduction"/>
    <property type="evidence" value="ECO:0007669"/>
    <property type="project" value="InterPro"/>
</dbReference>
<feature type="compositionally biased region" description="Low complexity" evidence="3">
    <location>
        <begin position="241"/>
        <end position="250"/>
    </location>
</feature>
<dbReference type="Gene3D" id="3.30.160.60">
    <property type="entry name" value="Classic Zinc Finger"/>
    <property type="match status" value="1"/>
</dbReference>
<dbReference type="InterPro" id="IPR000488">
    <property type="entry name" value="Death_dom"/>
</dbReference>
<keyword evidence="2" id="KW-0175">Coiled coil</keyword>
<feature type="region of interest" description="Disordered" evidence="3">
    <location>
        <begin position="624"/>
        <end position="653"/>
    </location>
</feature>
<evidence type="ECO:0000256" key="1">
    <source>
        <dbReference type="PROSITE-ProRule" id="PRU00087"/>
    </source>
</evidence>
<dbReference type="eggNOG" id="KOG2177">
    <property type="taxonomic scope" value="Eukaryota"/>
</dbReference>
<dbReference type="CDD" id="cd19757">
    <property type="entry name" value="Bbox1"/>
    <property type="match status" value="1"/>
</dbReference>
<dbReference type="Gene3D" id="3.30.40.10">
    <property type="entry name" value="Zinc/RING finger domain, C3HC4 (zinc finger)"/>
    <property type="match status" value="1"/>
</dbReference>
<dbReference type="GO" id="GO:0061630">
    <property type="term" value="F:ubiquitin protein ligase activity"/>
    <property type="evidence" value="ECO:0007669"/>
    <property type="project" value="TreeGrafter"/>
</dbReference>
<dbReference type="PROSITE" id="PS50017">
    <property type="entry name" value="DEATH_DOMAIN"/>
    <property type="match status" value="1"/>
</dbReference>
<dbReference type="AlphaFoldDB" id="A0A1X7ULN5"/>
<dbReference type="InterPro" id="IPR013083">
    <property type="entry name" value="Znf_RING/FYVE/PHD"/>
</dbReference>
<dbReference type="InterPro" id="IPR013783">
    <property type="entry name" value="Ig-like_fold"/>
</dbReference>
<dbReference type="SUPFAM" id="SSF57845">
    <property type="entry name" value="B-box zinc-binding domain"/>
    <property type="match status" value="1"/>
</dbReference>
<feature type="domain" description="Death" evidence="4">
    <location>
        <begin position="27"/>
        <end position="104"/>
    </location>
</feature>
<reference evidence="5" key="1">
    <citation type="submission" date="2017-05" db="UniProtKB">
        <authorList>
            <consortium name="EnsemblMetazoa"/>
        </authorList>
    </citation>
    <scope>IDENTIFICATION</scope>
</reference>
<dbReference type="SUPFAM" id="SSF81296">
    <property type="entry name" value="E set domains"/>
    <property type="match status" value="1"/>
</dbReference>
<dbReference type="InterPro" id="IPR014756">
    <property type="entry name" value="Ig_E-set"/>
</dbReference>
<evidence type="ECO:0000256" key="2">
    <source>
        <dbReference type="SAM" id="Coils"/>
    </source>
</evidence>
<dbReference type="InterPro" id="IPR011029">
    <property type="entry name" value="DEATH-like_dom_sf"/>
</dbReference>
<dbReference type="CDD" id="cd19756">
    <property type="entry name" value="Bbox2"/>
    <property type="match status" value="1"/>
</dbReference>
<accession>A0A1X7ULN5</accession>
<dbReference type="PROSITE" id="PS50194">
    <property type="entry name" value="FILAMIN_REPEAT"/>
    <property type="match status" value="1"/>
</dbReference>
<evidence type="ECO:0000259" key="4">
    <source>
        <dbReference type="PROSITE" id="PS50017"/>
    </source>
</evidence>
<proteinExistence type="predicted"/>
<feature type="coiled-coil region" evidence="2">
    <location>
        <begin position="526"/>
        <end position="553"/>
    </location>
</feature>